<dbReference type="Proteomes" id="UP000326877">
    <property type="component" value="Unassembled WGS sequence"/>
</dbReference>
<gene>
    <name evidence="1" type="ORF">BDV23DRAFT_161514</name>
</gene>
<evidence type="ECO:0000313" key="1">
    <source>
        <dbReference type="EMBL" id="KAE8387240.1"/>
    </source>
</evidence>
<proteinExistence type="predicted"/>
<dbReference type="AlphaFoldDB" id="A0A5N7BZH6"/>
<protein>
    <submittedName>
        <fullName evidence="1">Uncharacterized protein</fullName>
    </submittedName>
</protein>
<sequence length="143" mass="15528">MVMNVSADSTTPPAVRFTATTASDPRPSINAGQGLVRLPGRACSSNEIAMDWPVATVMNGSVTNTTLELRFDGSGNTTSNYKHCSGSGTEDGLRIEFIVTFSGQFDSVNSTKALNIQHLNQTPSWVPNNGSRILLFEWWYRAI</sequence>
<accession>A0A5N7BZH6</accession>
<dbReference type="OrthoDB" id="4869700at2759"/>
<organism evidence="1">
    <name type="scientific">Petromyces alliaceus</name>
    <name type="common">Aspergillus alliaceus</name>
    <dbReference type="NCBI Taxonomy" id="209559"/>
    <lineage>
        <taxon>Eukaryota</taxon>
        <taxon>Fungi</taxon>
        <taxon>Dikarya</taxon>
        <taxon>Ascomycota</taxon>
        <taxon>Pezizomycotina</taxon>
        <taxon>Eurotiomycetes</taxon>
        <taxon>Eurotiomycetidae</taxon>
        <taxon>Eurotiales</taxon>
        <taxon>Aspergillaceae</taxon>
        <taxon>Aspergillus</taxon>
        <taxon>Aspergillus subgen. Circumdati</taxon>
    </lineage>
</organism>
<name>A0A5N7BZH6_PETAA</name>
<reference evidence="1" key="1">
    <citation type="submission" date="2019-04" db="EMBL/GenBank/DDBJ databases">
        <title>Friends and foes A comparative genomics studyof 23 Aspergillus species from section Flavi.</title>
        <authorList>
            <consortium name="DOE Joint Genome Institute"/>
            <person name="Kjaerbolling I."/>
            <person name="Vesth T."/>
            <person name="Frisvad J.C."/>
            <person name="Nybo J.L."/>
            <person name="Theobald S."/>
            <person name="Kildgaard S."/>
            <person name="Isbrandt T."/>
            <person name="Kuo A."/>
            <person name="Sato A."/>
            <person name="Lyhne E.K."/>
            <person name="Kogle M.E."/>
            <person name="Wiebenga A."/>
            <person name="Kun R.S."/>
            <person name="Lubbers R.J."/>
            <person name="Makela M.R."/>
            <person name="Barry K."/>
            <person name="Chovatia M."/>
            <person name="Clum A."/>
            <person name="Daum C."/>
            <person name="Haridas S."/>
            <person name="He G."/>
            <person name="LaButti K."/>
            <person name="Lipzen A."/>
            <person name="Mondo S."/>
            <person name="Riley R."/>
            <person name="Salamov A."/>
            <person name="Simmons B.A."/>
            <person name="Magnuson J.K."/>
            <person name="Henrissat B."/>
            <person name="Mortensen U.H."/>
            <person name="Larsen T.O."/>
            <person name="Devries R.P."/>
            <person name="Grigoriev I.V."/>
            <person name="Machida M."/>
            <person name="Baker S.E."/>
            <person name="Andersen M.R."/>
        </authorList>
    </citation>
    <scope>NUCLEOTIDE SEQUENCE [LARGE SCALE GENOMIC DNA]</scope>
    <source>
        <strain evidence="1">IBT 14317</strain>
    </source>
</reference>
<dbReference type="EMBL" id="ML735296">
    <property type="protein sequence ID" value="KAE8387240.1"/>
    <property type="molecule type" value="Genomic_DNA"/>
</dbReference>